<dbReference type="AlphaFoldDB" id="A0A0J9ENH2"/>
<accession>A0A0J9ENH2</accession>
<reference evidence="1" key="1">
    <citation type="submission" date="2010-03" db="EMBL/GenBank/DDBJ databases">
        <title>Annotation of Blastomyces dermatitidis strain ATCC 18188.</title>
        <authorList>
            <consortium name="The Broad Institute Genome Sequencing Platform"/>
            <consortium name="Broad Institute Genome Sequencing Center for Infectious Disease."/>
            <person name="Cuomo C."/>
            <person name="Klein B."/>
            <person name="Sullivan T."/>
            <person name="Heitman J."/>
            <person name="Young S."/>
            <person name="Zeng Q."/>
            <person name="Gargeya S."/>
            <person name="Alvarado L."/>
            <person name="Berlin A.M."/>
            <person name="Chapman S.B."/>
            <person name="Chen Z."/>
            <person name="Freedman E."/>
            <person name="Gellesch M."/>
            <person name="Goldberg J."/>
            <person name="Griggs A."/>
            <person name="Gujja S."/>
            <person name="Heilman E."/>
            <person name="Heiman D."/>
            <person name="Howarth C."/>
            <person name="Mehta T."/>
            <person name="Neiman D."/>
            <person name="Pearson M."/>
            <person name="Roberts A."/>
            <person name="Saif S."/>
            <person name="Shea T."/>
            <person name="Shenoy N."/>
            <person name="Sisk P."/>
            <person name="Stolte C."/>
            <person name="Sykes S."/>
            <person name="White J."/>
            <person name="Yandava C."/>
            <person name="Haas B."/>
            <person name="Nusbaum C."/>
            <person name="Birren B."/>
        </authorList>
    </citation>
    <scope>NUCLEOTIDE SEQUENCE</scope>
    <source>
        <strain evidence="1">ATCC 18188</strain>
    </source>
</reference>
<protein>
    <submittedName>
        <fullName evidence="1">Uncharacterized protein</fullName>
    </submittedName>
</protein>
<dbReference type="Proteomes" id="UP000007802">
    <property type="component" value="Unassembled WGS sequence"/>
</dbReference>
<sequence>MMPLKSKALVTKGIRWNSVLSAARLSTSRWPLQGVHLNIQSLFFRRFAMFFMACPVQVIGVINANDINAQKLTIVVLGRIVDCG</sequence>
<evidence type="ECO:0000313" key="1">
    <source>
        <dbReference type="EMBL" id="KMW67572.1"/>
    </source>
</evidence>
<dbReference type="EMBL" id="GG749427">
    <property type="protein sequence ID" value="KMW67572.1"/>
    <property type="molecule type" value="Genomic_DNA"/>
</dbReference>
<name>A0A0J9ENH2_AJEDA</name>
<proteinExistence type="predicted"/>
<organism evidence="1">
    <name type="scientific">Ajellomyces dermatitidis (strain ATCC 18188 / CBS 674.68)</name>
    <name type="common">Blastomyces dermatitidis</name>
    <dbReference type="NCBI Taxonomy" id="653446"/>
    <lineage>
        <taxon>Eukaryota</taxon>
        <taxon>Fungi</taxon>
        <taxon>Dikarya</taxon>
        <taxon>Ascomycota</taxon>
        <taxon>Pezizomycotina</taxon>
        <taxon>Eurotiomycetes</taxon>
        <taxon>Eurotiomycetidae</taxon>
        <taxon>Onygenales</taxon>
        <taxon>Ajellomycetaceae</taxon>
        <taxon>Blastomyces</taxon>
    </lineage>
</organism>
<gene>
    <name evidence="1" type="ORF">BDDG_12195</name>
</gene>